<feature type="transmembrane region" description="Helical" evidence="5">
    <location>
        <begin position="12"/>
        <end position="38"/>
    </location>
</feature>
<accession>A0AAE3ZW33</accession>
<gene>
    <name evidence="7" type="ORF">J2S44_005195</name>
</gene>
<dbReference type="InterPro" id="IPR017501">
    <property type="entry name" value="Phage_infect_YhgE_C"/>
</dbReference>
<dbReference type="PANTHER" id="PTHR43077">
    <property type="entry name" value="TRANSPORT PERMEASE YVFS-RELATED"/>
    <property type="match status" value="1"/>
</dbReference>
<evidence type="ECO:0000256" key="3">
    <source>
        <dbReference type="ARBA" id="ARBA00022989"/>
    </source>
</evidence>
<dbReference type="InterPro" id="IPR013525">
    <property type="entry name" value="ABC2_TM"/>
</dbReference>
<dbReference type="Pfam" id="PF12698">
    <property type="entry name" value="ABC2_membrane_3"/>
    <property type="match status" value="1"/>
</dbReference>
<dbReference type="PANTHER" id="PTHR43077:SF5">
    <property type="entry name" value="PHAGE INFECTION PROTEIN"/>
    <property type="match status" value="1"/>
</dbReference>
<dbReference type="NCBIfam" id="TIGR03062">
    <property type="entry name" value="pip_yhgE_Cterm"/>
    <property type="match status" value="1"/>
</dbReference>
<feature type="transmembrane region" description="Helical" evidence="5">
    <location>
        <begin position="588"/>
        <end position="611"/>
    </location>
</feature>
<organism evidence="7 8">
    <name type="scientific">Catenuloplanes niger</name>
    <dbReference type="NCBI Taxonomy" id="587534"/>
    <lineage>
        <taxon>Bacteria</taxon>
        <taxon>Bacillati</taxon>
        <taxon>Actinomycetota</taxon>
        <taxon>Actinomycetes</taxon>
        <taxon>Micromonosporales</taxon>
        <taxon>Micromonosporaceae</taxon>
        <taxon>Catenuloplanes</taxon>
    </lineage>
</organism>
<feature type="transmembrane region" description="Helical" evidence="5">
    <location>
        <begin position="557"/>
        <end position="582"/>
    </location>
</feature>
<sequence length="711" mass="71953">MIWLGLRRFTRGGLPIAALVVLAVVPLLYGALYLAAFWDPQGRLDRIPVALVDQDVPVTASDGSTVHAGADLATELLDREVFGWRVTDETTARRELADGEVHLMLRIPAGFSAALAAGPDATATARQARLEVVSNDAVNYLSGQFARTAFGEIRAAASASASGDYFDRMLVGFTDLKQRTGEAADGARQLDDGLGTASGGAGDLATGLDTATGGAAEVADGTRRAAAGADRLADGLATLDAGAGELRTATAQAAAAGRELAGRVDRAADTIGPELAAHADEIASAATAIADGADLVAANLDALTGLADAVRTDAHTVIDRIDALVVAHPELAGDPALTAARAAAATAAETADRLAGQIGATDLAALRADMTRVAATARAVADAAPGLAGDLDAARTQIDAFAAGLDRIAGGADRLSSGLSTAAGAGSDLSGGLYQLSDGTERLSDGLVTLDGGGHELATGLVRLRDGADRLAGGLADGAGSVPGYTDAAARAGILADPVGLDRSVQNRAATYGVGFAPYFLGLALWVGTMITFMLLRPVERRHVHSGAPGHRVALAGLLPAAVIGLAQVLVLFAVVVLAVGLEPVHPWRTLGLLTVTSVAFVCVQQAIGAWLGTPGRLLTLALLMLQLTSSGGTYPVETSPAFFRWIHPYLPLSYVVDGLRHAIDGGGSGPVLTAALVLGAFAAGGFALTVAAVVRGRVLTPGTLHPSLVM</sequence>
<evidence type="ECO:0000313" key="7">
    <source>
        <dbReference type="EMBL" id="MDR7324945.1"/>
    </source>
</evidence>
<feature type="transmembrane region" description="Helical" evidence="5">
    <location>
        <begin position="672"/>
        <end position="695"/>
    </location>
</feature>
<name>A0AAE3ZW33_9ACTN</name>
<keyword evidence="4 5" id="KW-0472">Membrane</keyword>
<keyword evidence="2 5" id="KW-0812">Transmembrane</keyword>
<keyword evidence="8" id="KW-1185">Reference proteome</keyword>
<feature type="domain" description="ABC-2 type transporter transmembrane" evidence="6">
    <location>
        <begin position="505"/>
        <end position="691"/>
    </location>
</feature>
<feature type="transmembrane region" description="Helical" evidence="5">
    <location>
        <begin position="516"/>
        <end position="536"/>
    </location>
</feature>
<dbReference type="RefSeq" id="WP_310419103.1">
    <property type="nucleotide sequence ID" value="NZ_JAVDYC010000001.1"/>
</dbReference>
<evidence type="ECO:0000256" key="2">
    <source>
        <dbReference type="ARBA" id="ARBA00022692"/>
    </source>
</evidence>
<evidence type="ECO:0000256" key="5">
    <source>
        <dbReference type="SAM" id="Phobius"/>
    </source>
</evidence>
<reference evidence="7 8" key="1">
    <citation type="submission" date="2023-07" db="EMBL/GenBank/DDBJ databases">
        <title>Sequencing the genomes of 1000 actinobacteria strains.</title>
        <authorList>
            <person name="Klenk H.-P."/>
        </authorList>
    </citation>
    <scope>NUCLEOTIDE SEQUENCE [LARGE SCALE GENOMIC DNA]</scope>
    <source>
        <strain evidence="7 8">DSM 44711</strain>
    </source>
</reference>
<comment type="caution">
    <text evidence="7">The sequence shown here is derived from an EMBL/GenBank/DDBJ whole genome shotgun (WGS) entry which is preliminary data.</text>
</comment>
<dbReference type="GO" id="GO:0140359">
    <property type="term" value="F:ABC-type transporter activity"/>
    <property type="evidence" value="ECO:0007669"/>
    <property type="project" value="InterPro"/>
</dbReference>
<dbReference type="InterPro" id="IPR017500">
    <property type="entry name" value="Phage_infect_YhgE_N"/>
</dbReference>
<dbReference type="GO" id="GO:0016020">
    <property type="term" value="C:membrane"/>
    <property type="evidence" value="ECO:0007669"/>
    <property type="project" value="UniProtKB-SubCell"/>
</dbReference>
<dbReference type="AlphaFoldDB" id="A0AAE3ZW33"/>
<keyword evidence="3 5" id="KW-1133">Transmembrane helix</keyword>
<dbReference type="EMBL" id="JAVDYC010000001">
    <property type="protein sequence ID" value="MDR7324945.1"/>
    <property type="molecule type" value="Genomic_DNA"/>
</dbReference>
<evidence type="ECO:0000256" key="4">
    <source>
        <dbReference type="ARBA" id="ARBA00023136"/>
    </source>
</evidence>
<dbReference type="InterPro" id="IPR051328">
    <property type="entry name" value="T7SS_ABC-Transporter"/>
</dbReference>
<dbReference type="NCBIfam" id="TIGR03061">
    <property type="entry name" value="pip_yhgE_Nterm"/>
    <property type="match status" value="1"/>
</dbReference>
<evidence type="ECO:0000259" key="6">
    <source>
        <dbReference type="Pfam" id="PF12698"/>
    </source>
</evidence>
<comment type="subcellular location">
    <subcellularLocation>
        <location evidence="1">Membrane</location>
        <topology evidence="1">Multi-pass membrane protein</topology>
    </subcellularLocation>
</comment>
<proteinExistence type="predicted"/>
<protein>
    <submittedName>
        <fullName evidence="7">Membrane protein</fullName>
    </submittedName>
</protein>
<dbReference type="Proteomes" id="UP001183629">
    <property type="component" value="Unassembled WGS sequence"/>
</dbReference>
<evidence type="ECO:0000313" key="8">
    <source>
        <dbReference type="Proteomes" id="UP001183629"/>
    </source>
</evidence>
<evidence type="ECO:0000256" key="1">
    <source>
        <dbReference type="ARBA" id="ARBA00004141"/>
    </source>
</evidence>